<evidence type="ECO:0000256" key="1">
    <source>
        <dbReference type="SAM" id="Phobius"/>
    </source>
</evidence>
<accession>A0A7C9AIE8</accession>
<dbReference type="AlphaFoldDB" id="A0A7C9AIE8"/>
<protein>
    <recommendedName>
        <fullName evidence="3">Transmembrane protein</fullName>
    </recommendedName>
</protein>
<keyword evidence="1" id="KW-1133">Transmembrane helix</keyword>
<keyword evidence="1" id="KW-0812">Transmembrane</keyword>
<sequence length="107" mass="11739">MTTATIGPANELTLFTSFPISLHGGDDDDDDLESSFTNSPSSIIVVSLPIFSLVCLFVFTGSNFVGRRASETLNWVQSEKKAQNGDTDDWVLERGAGVNICHHYERQ</sequence>
<reference evidence="2" key="2">
    <citation type="submission" date="2020-07" db="EMBL/GenBank/DDBJ databases">
        <authorList>
            <person name="Vera ALvarez R."/>
            <person name="Arias-Moreno D.M."/>
            <person name="Jimenez-Jacinto V."/>
            <person name="Jimenez-Bremont J.F."/>
            <person name="Swaminathan K."/>
            <person name="Moose S.P."/>
            <person name="Guerrero-Gonzalez M.L."/>
            <person name="Marino-Ramirez L."/>
            <person name="Landsman D."/>
            <person name="Rodriguez-Kessler M."/>
            <person name="Delgado-Sanchez P."/>
        </authorList>
    </citation>
    <scope>NUCLEOTIDE SEQUENCE</scope>
    <source>
        <tissue evidence="2">Cladode</tissue>
    </source>
</reference>
<feature type="transmembrane region" description="Helical" evidence="1">
    <location>
        <begin position="43"/>
        <end position="65"/>
    </location>
</feature>
<keyword evidence="1" id="KW-0472">Membrane</keyword>
<proteinExistence type="predicted"/>
<reference evidence="2" key="1">
    <citation type="journal article" date="2013" name="J. Plant Res.">
        <title>Effect of fungi and light on seed germination of three Opuntia species from semiarid lands of central Mexico.</title>
        <authorList>
            <person name="Delgado-Sanchez P."/>
            <person name="Jimenez-Bremont J.F."/>
            <person name="Guerrero-Gonzalez Mde L."/>
            <person name="Flores J."/>
        </authorList>
    </citation>
    <scope>NUCLEOTIDE SEQUENCE</scope>
    <source>
        <tissue evidence="2">Cladode</tissue>
    </source>
</reference>
<evidence type="ECO:0000313" key="2">
    <source>
        <dbReference type="EMBL" id="MBA4668574.1"/>
    </source>
</evidence>
<evidence type="ECO:0008006" key="3">
    <source>
        <dbReference type="Google" id="ProtNLM"/>
    </source>
</evidence>
<name>A0A7C9AIE8_OPUST</name>
<organism evidence="2">
    <name type="scientific">Opuntia streptacantha</name>
    <name type="common">Prickly pear cactus</name>
    <name type="synonym">Opuntia cardona</name>
    <dbReference type="NCBI Taxonomy" id="393608"/>
    <lineage>
        <taxon>Eukaryota</taxon>
        <taxon>Viridiplantae</taxon>
        <taxon>Streptophyta</taxon>
        <taxon>Embryophyta</taxon>
        <taxon>Tracheophyta</taxon>
        <taxon>Spermatophyta</taxon>
        <taxon>Magnoliopsida</taxon>
        <taxon>eudicotyledons</taxon>
        <taxon>Gunneridae</taxon>
        <taxon>Pentapetalae</taxon>
        <taxon>Caryophyllales</taxon>
        <taxon>Cactineae</taxon>
        <taxon>Cactaceae</taxon>
        <taxon>Opuntioideae</taxon>
        <taxon>Opuntia</taxon>
    </lineage>
</organism>
<dbReference type="EMBL" id="GISG01240165">
    <property type="protein sequence ID" value="MBA4668574.1"/>
    <property type="molecule type" value="Transcribed_RNA"/>
</dbReference>